<evidence type="ECO:0008006" key="11">
    <source>
        <dbReference type="Google" id="ProtNLM"/>
    </source>
</evidence>
<dbReference type="PANTHER" id="PTHR35093">
    <property type="entry name" value="OUTER MEMBRANE PROTEIN NMB0088-RELATED"/>
    <property type="match status" value="1"/>
</dbReference>
<comment type="caution">
    <text evidence="9">The sequence shown here is derived from an EMBL/GenBank/DDBJ whole genome shotgun (WGS) entry which is preliminary data.</text>
</comment>
<evidence type="ECO:0000256" key="1">
    <source>
        <dbReference type="ARBA" id="ARBA00004571"/>
    </source>
</evidence>
<evidence type="ECO:0000256" key="6">
    <source>
        <dbReference type="ARBA" id="ARBA00023136"/>
    </source>
</evidence>
<evidence type="ECO:0000256" key="2">
    <source>
        <dbReference type="ARBA" id="ARBA00008163"/>
    </source>
</evidence>
<evidence type="ECO:0000313" key="9">
    <source>
        <dbReference type="EMBL" id="TXB66985.1"/>
    </source>
</evidence>
<dbReference type="RefSeq" id="WP_147098112.1">
    <property type="nucleotide sequence ID" value="NZ_VOOS01000001.1"/>
</dbReference>
<gene>
    <name evidence="9" type="ORF">FRY74_02030</name>
</gene>
<comment type="subcellular location">
    <subcellularLocation>
        <location evidence="1">Cell outer membrane</location>
        <topology evidence="1">Multi-pass membrane protein</topology>
    </subcellularLocation>
</comment>
<keyword evidence="3" id="KW-1134">Transmembrane beta strand</keyword>
<evidence type="ECO:0000256" key="8">
    <source>
        <dbReference type="SAM" id="SignalP"/>
    </source>
</evidence>
<sequence length="427" mass="46320">MKRIILSAIIAAPMLCLAGGFQLNVQGVKAIAMGGAFTGIGSDASTVFFNPGGMSNLQGHNVTAGFSFITPSVSLQTPETANINQTSPNATPFHVYYSGQLTDKITLGFLVNNQFGSVSSFEDDWQGRNIIQNISLKSFMFQPTIAYKIHDKVSVGAGFVYGLGTFSTEKAVPVGSATTTEGQARLEGSGDGVGFNVGVFSNIYSIKKETSTTDFKLGVSYRSKIAIDLTNGEAVFKDIPVSLQSKFPAKTGFVSKLTLPSVFTAGFSVKHTKNEKYSIEFAYDLNLTGWSSYDTLAFDFENSDTPDSKTTKDWQDVLTHRFGVDFTYKEKYSVRLGAYYDNSPIKDGYLSPELPDATQLAYTAGLAYKVNDMVSVDFGYIRQSAERESSLDAAGFTAKYRRKVNVFSLGVNLKFGAPKAPKIEDAN</sequence>
<evidence type="ECO:0000256" key="4">
    <source>
        <dbReference type="ARBA" id="ARBA00022692"/>
    </source>
</evidence>
<proteinExistence type="inferred from homology"/>
<feature type="signal peptide" evidence="8">
    <location>
        <begin position="1"/>
        <end position="18"/>
    </location>
</feature>
<feature type="chain" id="PRO_5022971478" description="Aromatic hydrocarbon degradation protein" evidence="8">
    <location>
        <begin position="19"/>
        <end position="427"/>
    </location>
</feature>
<dbReference type="EMBL" id="VOOS01000001">
    <property type="protein sequence ID" value="TXB66985.1"/>
    <property type="molecule type" value="Genomic_DNA"/>
</dbReference>
<protein>
    <recommendedName>
        <fullName evidence="11">Aromatic hydrocarbon degradation protein</fullName>
    </recommendedName>
</protein>
<evidence type="ECO:0000256" key="5">
    <source>
        <dbReference type="ARBA" id="ARBA00022729"/>
    </source>
</evidence>
<keyword evidence="10" id="KW-1185">Reference proteome</keyword>
<dbReference type="SUPFAM" id="SSF56935">
    <property type="entry name" value="Porins"/>
    <property type="match status" value="1"/>
</dbReference>
<comment type="similarity">
    <text evidence="2">Belongs to the OmpP1/FadL family.</text>
</comment>
<dbReference type="Gene3D" id="2.40.160.60">
    <property type="entry name" value="Outer membrane protein transport protein (OMPP1/FadL/TodX)"/>
    <property type="match status" value="1"/>
</dbReference>
<organism evidence="9 10">
    <name type="scientific">Vicingus serpentipes</name>
    <dbReference type="NCBI Taxonomy" id="1926625"/>
    <lineage>
        <taxon>Bacteria</taxon>
        <taxon>Pseudomonadati</taxon>
        <taxon>Bacteroidota</taxon>
        <taxon>Flavobacteriia</taxon>
        <taxon>Flavobacteriales</taxon>
        <taxon>Vicingaceae</taxon>
        <taxon>Vicingus</taxon>
    </lineage>
</organism>
<dbReference type="AlphaFoldDB" id="A0A5C6RYD8"/>
<dbReference type="Proteomes" id="UP000321721">
    <property type="component" value="Unassembled WGS sequence"/>
</dbReference>
<dbReference type="GO" id="GO:0015483">
    <property type="term" value="F:long-chain fatty acid transporting porin activity"/>
    <property type="evidence" value="ECO:0007669"/>
    <property type="project" value="TreeGrafter"/>
</dbReference>
<dbReference type="GO" id="GO:0009279">
    <property type="term" value="C:cell outer membrane"/>
    <property type="evidence" value="ECO:0007669"/>
    <property type="project" value="UniProtKB-SubCell"/>
</dbReference>
<dbReference type="InterPro" id="IPR005017">
    <property type="entry name" value="OMPP1/FadL/TodX"/>
</dbReference>
<evidence type="ECO:0000313" key="10">
    <source>
        <dbReference type="Proteomes" id="UP000321721"/>
    </source>
</evidence>
<name>A0A5C6RYD8_9FLAO</name>
<dbReference type="PANTHER" id="PTHR35093:SF8">
    <property type="entry name" value="OUTER MEMBRANE PROTEIN NMB0088-RELATED"/>
    <property type="match status" value="1"/>
</dbReference>
<dbReference type="Pfam" id="PF03349">
    <property type="entry name" value="Toluene_X"/>
    <property type="match status" value="1"/>
</dbReference>
<keyword evidence="6" id="KW-0472">Membrane</keyword>
<dbReference type="OrthoDB" id="9922at2"/>
<accession>A0A5C6RYD8</accession>
<evidence type="ECO:0000256" key="7">
    <source>
        <dbReference type="ARBA" id="ARBA00023237"/>
    </source>
</evidence>
<keyword evidence="4" id="KW-0812">Transmembrane</keyword>
<keyword evidence="7" id="KW-0998">Cell outer membrane</keyword>
<reference evidence="9 10" key="1">
    <citation type="submission" date="2019-08" db="EMBL/GenBank/DDBJ databases">
        <title>Genome of Vicingus serpentipes NCIMB 15042.</title>
        <authorList>
            <person name="Bowman J.P."/>
        </authorList>
    </citation>
    <scope>NUCLEOTIDE SEQUENCE [LARGE SCALE GENOMIC DNA]</scope>
    <source>
        <strain evidence="9 10">NCIMB 15042</strain>
    </source>
</reference>
<keyword evidence="5 8" id="KW-0732">Signal</keyword>
<evidence type="ECO:0000256" key="3">
    <source>
        <dbReference type="ARBA" id="ARBA00022452"/>
    </source>
</evidence>